<evidence type="ECO:0000259" key="11">
    <source>
        <dbReference type="SMART" id="SM01060"/>
    </source>
</evidence>
<evidence type="ECO:0000256" key="3">
    <source>
        <dbReference type="ARBA" id="ARBA00022617"/>
    </source>
</evidence>
<reference evidence="13" key="2">
    <citation type="submission" date="2015-05" db="EMBL/GenBank/DDBJ databases">
        <title>Complete genome sequence of Corynebacterium uterequi DSM 45634, isolated from the uterus of a maiden mare.</title>
        <authorList>
            <person name="Ruckert C."/>
            <person name="Albersmeier A."/>
            <person name="Winkler A."/>
            <person name="Tauch A."/>
        </authorList>
    </citation>
    <scope>NUCLEOTIDE SEQUENCE [LARGE SCALE GENOMIC DNA]</scope>
    <source>
        <strain evidence="13">DSM 45634</strain>
    </source>
</reference>
<dbReference type="GO" id="GO:0046872">
    <property type="term" value="F:metal ion binding"/>
    <property type="evidence" value="ECO:0007669"/>
    <property type="project" value="UniProtKB-KW"/>
</dbReference>
<keyword evidence="6 9" id="KW-0408">Iron</keyword>
<evidence type="ECO:0000256" key="10">
    <source>
        <dbReference type="SAM" id="MobiDB-lite"/>
    </source>
</evidence>
<dbReference type="GO" id="GO:0042744">
    <property type="term" value="P:hydrogen peroxide catabolic process"/>
    <property type="evidence" value="ECO:0007669"/>
    <property type="project" value="UniProtKB-KW"/>
</dbReference>
<gene>
    <name evidence="12" type="primary">katA</name>
    <name evidence="12" type="ORF">CUTER_00755</name>
</gene>
<sequence>MANVDDILNRGLQKPANPKNSQRHSGAPVASENHSITQGSQGAVILNDIHLIEKLAHFDREMVPDRIPHAKGLGAFGELHITEDVSKYTKADLFQPGRVTPMAARFSTVAGESGSPDTWRDVHGFALRFYTNEGNYDIVGNNTPVFFLRDAIKFPDFIHSQKRHPATGLRSAEMQWDFWTRTPETTHQVTYLMGSRGTPRSAREMNGYGSHTFQWINAEGTPVWVKYHFLSQQGVHNFTDAEATKAAGETPDLHRQDLYESIEAGDFPRWDVYVQIMPVDEAENYRFNPFDLTKTWSKKDYPRIKVGYFELNRNPVNFFAQIEQLALDPSNLVPGIGFSPDKMLQGRIFAYADQQRYRIGPNYRQLPVNRPVFDVNTYSQNGAMNYEFQAADHPVSTPNATQYGAGYLDDGVTSNHGDTFGAANQYGEASDAMIGVDAHGTDLTRGAYIKHAEDDDYIQATILYRDVYNDDEKEELANNIAGAMAGVSAELEKRVYAYWANVDKKLAKRVEEIFTAAK</sequence>
<dbReference type="AlphaFoldDB" id="A0A0G3HE20"/>
<keyword evidence="2 12" id="KW-0575">Peroxidase</keyword>
<dbReference type="STRING" id="1072256.CUTER_00755"/>
<dbReference type="GO" id="GO:0042542">
    <property type="term" value="P:response to hydrogen peroxide"/>
    <property type="evidence" value="ECO:0007669"/>
    <property type="project" value="TreeGrafter"/>
</dbReference>
<reference evidence="12 13" key="1">
    <citation type="journal article" date="2015" name="Genome Announc.">
        <title>Virulence Factor Genes Detected in the Complete Genome Sequence of Corynebacterium uterequi DSM 45634, Isolated from the Uterus of a Maiden Mare.</title>
        <authorList>
            <person name="Ruckert C."/>
            <person name="Kriete M."/>
            <person name="Jaenicke S."/>
            <person name="Winkler A."/>
            <person name="Tauch A."/>
        </authorList>
    </citation>
    <scope>NUCLEOTIDE SEQUENCE [LARGE SCALE GENOMIC DNA]</scope>
    <source>
        <strain evidence="12 13">DSM 45634</strain>
    </source>
</reference>
<dbReference type="PANTHER" id="PTHR11465">
    <property type="entry name" value="CATALASE"/>
    <property type="match status" value="1"/>
</dbReference>
<dbReference type="Proteomes" id="UP000035548">
    <property type="component" value="Chromosome"/>
</dbReference>
<keyword evidence="5 12" id="KW-0560">Oxidoreductase</keyword>
<feature type="binding site" description="axial binding residue" evidence="9">
    <location>
        <position position="351"/>
    </location>
    <ligand>
        <name>heme</name>
        <dbReference type="ChEBI" id="CHEBI:30413"/>
    </ligand>
    <ligandPart>
        <name>Fe</name>
        <dbReference type="ChEBI" id="CHEBI:18248"/>
    </ligandPart>
</feature>
<comment type="cofactor">
    <cofactor evidence="9">
        <name>heme</name>
        <dbReference type="ChEBI" id="CHEBI:30413"/>
    </cofactor>
</comment>
<dbReference type="PROSITE" id="PS51402">
    <property type="entry name" value="CATALASE_3"/>
    <property type="match status" value="1"/>
</dbReference>
<dbReference type="SMART" id="SM01060">
    <property type="entry name" value="Catalase"/>
    <property type="match status" value="1"/>
</dbReference>
<dbReference type="InterPro" id="IPR011614">
    <property type="entry name" value="Catalase_core"/>
</dbReference>
<dbReference type="EC" id="1.11.1.6" evidence="12"/>
<dbReference type="PANTHER" id="PTHR11465:SF9">
    <property type="entry name" value="CATALASE"/>
    <property type="match status" value="1"/>
</dbReference>
<dbReference type="Gene3D" id="2.40.180.10">
    <property type="entry name" value="Catalase core domain"/>
    <property type="match status" value="1"/>
</dbReference>
<feature type="domain" description="Catalase core" evidence="11">
    <location>
        <begin position="22"/>
        <end position="405"/>
    </location>
</feature>
<feature type="active site" evidence="8">
    <location>
        <position position="69"/>
    </location>
</feature>
<evidence type="ECO:0000256" key="7">
    <source>
        <dbReference type="ARBA" id="ARBA00023324"/>
    </source>
</evidence>
<keyword evidence="7" id="KW-0376">Hydrogen peroxide</keyword>
<dbReference type="PRINTS" id="PR00067">
    <property type="entry name" value="CATALASE"/>
</dbReference>
<dbReference type="PIRSF" id="PIRSF038928">
    <property type="entry name" value="Catalase_clade1-3"/>
    <property type="match status" value="1"/>
</dbReference>
<dbReference type="GO" id="GO:0005737">
    <property type="term" value="C:cytoplasm"/>
    <property type="evidence" value="ECO:0007669"/>
    <property type="project" value="TreeGrafter"/>
</dbReference>
<name>A0A0G3HE20_9CORY</name>
<evidence type="ECO:0000313" key="12">
    <source>
        <dbReference type="EMBL" id="AKK10173.1"/>
    </source>
</evidence>
<dbReference type="OrthoDB" id="3169619at2"/>
<keyword evidence="4 9" id="KW-0479">Metal-binding</keyword>
<evidence type="ECO:0000256" key="6">
    <source>
        <dbReference type="ARBA" id="ARBA00023004"/>
    </source>
</evidence>
<comment type="similarity">
    <text evidence="1">Belongs to the catalase family.</text>
</comment>
<dbReference type="Pfam" id="PF06628">
    <property type="entry name" value="Catalase-rel"/>
    <property type="match status" value="1"/>
</dbReference>
<organism evidence="12 13">
    <name type="scientific">Corynebacterium uterequi</name>
    <dbReference type="NCBI Taxonomy" id="1072256"/>
    <lineage>
        <taxon>Bacteria</taxon>
        <taxon>Bacillati</taxon>
        <taxon>Actinomycetota</taxon>
        <taxon>Actinomycetes</taxon>
        <taxon>Mycobacteriales</taxon>
        <taxon>Corynebacteriaceae</taxon>
        <taxon>Corynebacterium</taxon>
    </lineage>
</organism>
<dbReference type="KEGG" id="cut:CUTER_00755"/>
<accession>A0A0G3HE20</accession>
<dbReference type="InterPro" id="IPR020835">
    <property type="entry name" value="Catalase_sf"/>
</dbReference>
<dbReference type="GO" id="GO:0020037">
    <property type="term" value="F:heme binding"/>
    <property type="evidence" value="ECO:0007669"/>
    <property type="project" value="InterPro"/>
</dbReference>
<keyword evidence="3 9" id="KW-0349">Heme</keyword>
<dbReference type="SUPFAM" id="SSF56634">
    <property type="entry name" value="Heme-dependent catalase-like"/>
    <property type="match status" value="1"/>
</dbReference>
<evidence type="ECO:0000313" key="13">
    <source>
        <dbReference type="Proteomes" id="UP000035548"/>
    </source>
</evidence>
<dbReference type="InterPro" id="IPR018028">
    <property type="entry name" value="Catalase"/>
</dbReference>
<dbReference type="PATRIC" id="fig|1072256.5.peg.141"/>
<dbReference type="GO" id="GO:0004096">
    <property type="term" value="F:catalase activity"/>
    <property type="evidence" value="ECO:0007669"/>
    <property type="project" value="UniProtKB-EC"/>
</dbReference>
<evidence type="ECO:0000256" key="4">
    <source>
        <dbReference type="ARBA" id="ARBA00022723"/>
    </source>
</evidence>
<evidence type="ECO:0000256" key="8">
    <source>
        <dbReference type="PIRSR" id="PIRSR038928-1"/>
    </source>
</evidence>
<evidence type="ECO:0000256" key="2">
    <source>
        <dbReference type="ARBA" id="ARBA00022559"/>
    </source>
</evidence>
<evidence type="ECO:0000256" key="9">
    <source>
        <dbReference type="PIRSR" id="PIRSR038928-2"/>
    </source>
</evidence>
<dbReference type="InterPro" id="IPR010582">
    <property type="entry name" value="Catalase_immune_responsive"/>
</dbReference>
<dbReference type="Pfam" id="PF00199">
    <property type="entry name" value="Catalase"/>
    <property type="match status" value="1"/>
</dbReference>
<keyword evidence="13" id="KW-1185">Reference proteome</keyword>
<feature type="region of interest" description="Disordered" evidence="10">
    <location>
        <begin position="1"/>
        <end position="36"/>
    </location>
</feature>
<protein>
    <submittedName>
        <fullName evidence="12">Catalase</fullName>
        <ecNumber evidence="12">1.11.1.6</ecNumber>
    </submittedName>
</protein>
<proteinExistence type="inferred from homology"/>
<evidence type="ECO:0000256" key="1">
    <source>
        <dbReference type="ARBA" id="ARBA00005329"/>
    </source>
</evidence>
<evidence type="ECO:0000256" key="5">
    <source>
        <dbReference type="ARBA" id="ARBA00023002"/>
    </source>
</evidence>
<dbReference type="EMBL" id="CP011546">
    <property type="protein sequence ID" value="AKK10173.1"/>
    <property type="molecule type" value="Genomic_DNA"/>
</dbReference>
<dbReference type="InterPro" id="IPR024711">
    <property type="entry name" value="Catalase_clade1/3"/>
</dbReference>
<feature type="active site" evidence="8">
    <location>
        <position position="141"/>
    </location>
</feature>
<dbReference type="RefSeq" id="WP_047258814.1">
    <property type="nucleotide sequence ID" value="NZ_CP011546.1"/>
</dbReference>